<accession>A0AA40BXL5</accession>
<feature type="transmembrane region" description="Helical" evidence="1">
    <location>
        <begin position="51"/>
        <end position="70"/>
    </location>
</feature>
<comment type="caution">
    <text evidence="2">The sequence shown here is derived from an EMBL/GenBank/DDBJ whole genome shotgun (WGS) entry which is preliminary data.</text>
</comment>
<dbReference type="EMBL" id="JAULSU010000005">
    <property type="protein sequence ID" value="KAK0617374.1"/>
    <property type="molecule type" value="Genomic_DNA"/>
</dbReference>
<name>A0AA40BXL5_9PEZI</name>
<sequence>MNAAANAAALADSLAFACWDLTAASIAVTSWALSALVTSDSWLWYWINSDVLRFTSSVMAAFSFLVVTRLSSSQAMV</sequence>
<evidence type="ECO:0000256" key="1">
    <source>
        <dbReference type="SAM" id="Phobius"/>
    </source>
</evidence>
<evidence type="ECO:0000313" key="3">
    <source>
        <dbReference type="Proteomes" id="UP001175000"/>
    </source>
</evidence>
<dbReference type="AlphaFoldDB" id="A0AA40BXL5"/>
<protein>
    <submittedName>
        <fullName evidence="2">Uncharacterized protein</fullName>
    </submittedName>
</protein>
<organism evidence="2 3">
    <name type="scientific">Immersiella caudata</name>
    <dbReference type="NCBI Taxonomy" id="314043"/>
    <lineage>
        <taxon>Eukaryota</taxon>
        <taxon>Fungi</taxon>
        <taxon>Dikarya</taxon>
        <taxon>Ascomycota</taxon>
        <taxon>Pezizomycotina</taxon>
        <taxon>Sordariomycetes</taxon>
        <taxon>Sordariomycetidae</taxon>
        <taxon>Sordariales</taxon>
        <taxon>Lasiosphaeriaceae</taxon>
        <taxon>Immersiella</taxon>
    </lineage>
</organism>
<keyword evidence="3" id="KW-1185">Reference proteome</keyword>
<evidence type="ECO:0000313" key="2">
    <source>
        <dbReference type="EMBL" id="KAK0617374.1"/>
    </source>
</evidence>
<proteinExistence type="predicted"/>
<keyword evidence="1" id="KW-0472">Membrane</keyword>
<keyword evidence="1" id="KW-1133">Transmembrane helix</keyword>
<reference evidence="2" key="1">
    <citation type="submission" date="2023-06" db="EMBL/GenBank/DDBJ databases">
        <title>Genome-scale phylogeny and comparative genomics of the fungal order Sordariales.</title>
        <authorList>
            <consortium name="Lawrence Berkeley National Laboratory"/>
            <person name="Hensen N."/>
            <person name="Bonometti L."/>
            <person name="Westerberg I."/>
            <person name="Brannstrom I.O."/>
            <person name="Guillou S."/>
            <person name="Cros-Aarteil S."/>
            <person name="Calhoun S."/>
            <person name="Haridas S."/>
            <person name="Kuo A."/>
            <person name="Mondo S."/>
            <person name="Pangilinan J."/>
            <person name="Riley R."/>
            <person name="Labutti K."/>
            <person name="Andreopoulos B."/>
            <person name="Lipzen A."/>
            <person name="Chen C."/>
            <person name="Yanf M."/>
            <person name="Daum C."/>
            <person name="Ng V."/>
            <person name="Clum A."/>
            <person name="Steindorff A."/>
            <person name="Ohm R."/>
            <person name="Martin F."/>
            <person name="Silar P."/>
            <person name="Natvig D."/>
            <person name="Lalanne C."/>
            <person name="Gautier V."/>
            <person name="Ament-Velasquez S.L."/>
            <person name="Kruys A."/>
            <person name="Hutchinson M.I."/>
            <person name="Powell A.J."/>
            <person name="Barry K."/>
            <person name="Miller A.N."/>
            <person name="Grigoriev I.V."/>
            <person name="Debuchy R."/>
            <person name="Gladieux P."/>
            <person name="Thoren M.H."/>
            <person name="Johannesson H."/>
        </authorList>
    </citation>
    <scope>NUCLEOTIDE SEQUENCE</scope>
    <source>
        <strain evidence="2">CBS 606.72</strain>
    </source>
</reference>
<keyword evidence="1" id="KW-0812">Transmembrane</keyword>
<gene>
    <name evidence="2" type="ORF">B0T14DRAFT_525051</name>
</gene>
<dbReference type="Proteomes" id="UP001175000">
    <property type="component" value="Unassembled WGS sequence"/>
</dbReference>